<dbReference type="InterPro" id="IPR009057">
    <property type="entry name" value="Homeodomain-like_sf"/>
</dbReference>
<keyword evidence="1" id="KW-0805">Transcription regulation</keyword>
<evidence type="ECO:0000313" key="6">
    <source>
        <dbReference type="Proteomes" id="UP001500503"/>
    </source>
</evidence>
<dbReference type="InterPro" id="IPR035418">
    <property type="entry name" value="AraC-bd_2"/>
</dbReference>
<dbReference type="Pfam" id="PF14525">
    <property type="entry name" value="AraC_binding_2"/>
    <property type="match status" value="1"/>
</dbReference>
<evidence type="ECO:0000313" key="5">
    <source>
        <dbReference type="EMBL" id="GAA4495977.1"/>
    </source>
</evidence>
<dbReference type="RefSeq" id="WP_345465226.1">
    <property type="nucleotide sequence ID" value="NZ_BAABHF010000021.1"/>
</dbReference>
<evidence type="ECO:0000256" key="1">
    <source>
        <dbReference type="ARBA" id="ARBA00023015"/>
    </source>
</evidence>
<gene>
    <name evidence="5" type="ORF">GCM10023191_037310</name>
</gene>
<evidence type="ECO:0000259" key="4">
    <source>
        <dbReference type="PROSITE" id="PS01124"/>
    </source>
</evidence>
<dbReference type="SMART" id="SM00342">
    <property type="entry name" value="HTH_ARAC"/>
    <property type="match status" value="1"/>
</dbReference>
<dbReference type="InterPro" id="IPR050204">
    <property type="entry name" value="AraC_XylS_family_regulators"/>
</dbReference>
<dbReference type="EMBL" id="BAABHF010000021">
    <property type="protein sequence ID" value="GAA4495977.1"/>
    <property type="molecule type" value="Genomic_DNA"/>
</dbReference>
<dbReference type="Pfam" id="PF12833">
    <property type="entry name" value="HTH_18"/>
    <property type="match status" value="1"/>
</dbReference>
<keyword evidence="6" id="KW-1185">Reference proteome</keyword>
<proteinExistence type="predicted"/>
<protein>
    <submittedName>
        <fullName evidence="5">Helix-turn-helix transcriptional regulator</fullName>
    </submittedName>
</protein>
<dbReference type="InterPro" id="IPR018060">
    <property type="entry name" value="HTH_AraC"/>
</dbReference>
<evidence type="ECO:0000256" key="3">
    <source>
        <dbReference type="ARBA" id="ARBA00023163"/>
    </source>
</evidence>
<feature type="domain" description="HTH araC/xylS-type" evidence="4">
    <location>
        <begin position="162"/>
        <end position="260"/>
    </location>
</feature>
<keyword evidence="3" id="KW-0804">Transcription</keyword>
<sequence length="263" mass="28266">MLSKISLADGPDFSVAAVRCAGHRHGWSPPEPAGRHQVVLVRSGRFRLRSEGRDVLADPTAGYLQMPGDVASFAHPAGGDVCTAVTFSPALWWSVAGDDRRRPASAPVYLDGRLQLAHRRLLRAAPDAAFGMAEQLVGLLDGLLRVPGRPAPRRVGTRALADDAREALLADHPEAGGLFPLARLLGVSPSHLSRVFQRETGTSLTRYRNRIRVTRALDRIEQGAGHLAGIAADLGFADQAHLCRAVRAELGRTPTEVRRLLGA</sequence>
<dbReference type="InterPro" id="IPR018062">
    <property type="entry name" value="HTH_AraC-typ_CS"/>
</dbReference>
<reference evidence="6" key="1">
    <citation type="journal article" date="2019" name="Int. J. Syst. Evol. Microbiol.">
        <title>The Global Catalogue of Microorganisms (GCM) 10K type strain sequencing project: providing services to taxonomists for standard genome sequencing and annotation.</title>
        <authorList>
            <consortium name="The Broad Institute Genomics Platform"/>
            <consortium name="The Broad Institute Genome Sequencing Center for Infectious Disease"/>
            <person name="Wu L."/>
            <person name="Ma J."/>
        </authorList>
    </citation>
    <scope>NUCLEOTIDE SEQUENCE [LARGE SCALE GENOMIC DNA]</scope>
    <source>
        <strain evidence="6">JCM 17933</strain>
    </source>
</reference>
<name>A0ABP8Q1Y1_9ACTN</name>
<dbReference type="SUPFAM" id="SSF46689">
    <property type="entry name" value="Homeodomain-like"/>
    <property type="match status" value="2"/>
</dbReference>
<dbReference type="Gene3D" id="1.10.10.60">
    <property type="entry name" value="Homeodomain-like"/>
    <property type="match status" value="1"/>
</dbReference>
<dbReference type="PANTHER" id="PTHR46796">
    <property type="entry name" value="HTH-TYPE TRANSCRIPTIONAL ACTIVATOR RHAS-RELATED"/>
    <property type="match status" value="1"/>
</dbReference>
<organism evidence="5 6">
    <name type="scientific">Actinoallomurus oryzae</name>
    <dbReference type="NCBI Taxonomy" id="502180"/>
    <lineage>
        <taxon>Bacteria</taxon>
        <taxon>Bacillati</taxon>
        <taxon>Actinomycetota</taxon>
        <taxon>Actinomycetes</taxon>
        <taxon>Streptosporangiales</taxon>
        <taxon>Thermomonosporaceae</taxon>
        <taxon>Actinoallomurus</taxon>
    </lineage>
</organism>
<accession>A0ABP8Q1Y1</accession>
<evidence type="ECO:0000256" key="2">
    <source>
        <dbReference type="ARBA" id="ARBA00023125"/>
    </source>
</evidence>
<comment type="caution">
    <text evidence="5">The sequence shown here is derived from an EMBL/GenBank/DDBJ whole genome shotgun (WGS) entry which is preliminary data.</text>
</comment>
<keyword evidence="2" id="KW-0238">DNA-binding</keyword>
<dbReference type="PROSITE" id="PS00041">
    <property type="entry name" value="HTH_ARAC_FAMILY_1"/>
    <property type="match status" value="1"/>
</dbReference>
<dbReference type="Proteomes" id="UP001500503">
    <property type="component" value="Unassembled WGS sequence"/>
</dbReference>
<dbReference type="PROSITE" id="PS01124">
    <property type="entry name" value="HTH_ARAC_FAMILY_2"/>
    <property type="match status" value="1"/>
</dbReference>